<dbReference type="CDD" id="cd04237">
    <property type="entry name" value="AAK_NAGS-ABP"/>
    <property type="match status" value="1"/>
</dbReference>
<dbReference type="Proteomes" id="UP001187192">
    <property type="component" value="Unassembled WGS sequence"/>
</dbReference>
<dbReference type="Pfam" id="PF00583">
    <property type="entry name" value="Acetyltransf_1"/>
    <property type="match status" value="1"/>
</dbReference>
<dbReference type="InterPro" id="IPR036393">
    <property type="entry name" value="AceGlu_kinase-like_sf"/>
</dbReference>
<evidence type="ECO:0000256" key="1">
    <source>
        <dbReference type="ARBA" id="ARBA00004730"/>
    </source>
</evidence>
<comment type="pathway">
    <text evidence="1">Amino-acid biosynthesis; L-arginine biosynthesis.</text>
</comment>
<gene>
    <name evidence="8" type="ORF">TIFTF001_004614</name>
</gene>
<evidence type="ECO:0000256" key="6">
    <source>
        <dbReference type="SAM" id="MobiDB-lite"/>
    </source>
</evidence>
<name>A0AA87ZJW4_FICCA</name>
<keyword evidence="5" id="KW-0012">Acyltransferase</keyword>
<evidence type="ECO:0000259" key="7">
    <source>
        <dbReference type="PROSITE" id="PS51186"/>
    </source>
</evidence>
<keyword evidence="3" id="KW-0028">Amino-acid biosynthesis</keyword>
<feature type="compositionally biased region" description="Polar residues" evidence="6">
    <location>
        <begin position="1"/>
        <end position="10"/>
    </location>
</feature>
<dbReference type="SUPFAM" id="SSF55729">
    <property type="entry name" value="Acyl-CoA N-acyltransferases (Nat)"/>
    <property type="match status" value="1"/>
</dbReference>
<dbReference type="CDD" id="cd04301">
    <property type="entry name" value="NAT_SF"/>
    <property type="match status" value="1"/>
</dbReference>
<feature type="region of interest" description="Disordered" evidence="6">
    <location>
        <begin position="1"/>
        <end position="20"/>
    </location>
</feature>
<evidence type="ECO:0000256" key="3">
    <source>
        <dbReference type="ARBA" id="ARBA00022605"/>
    </source>
</evidence>
<dbReference type="Gene3D" id="3.40.630.30">
    <property type="match status" value="1"/>
</dbReference>
<dbReference type="GO" id="GO:0005737">
    <property type="term" value="C:cytoplasm"/>
    <property type="evidence" value="ECO:0007669"/>
    <property type="project" value="InterPro"/>
</dbReference>
<dbReference type="InterPro" id="IPR000182">
    <property type="entry name" value="GNAT_dom"/>
</dbReference>
<dbReference type="SUPFAM" id="SSF53633">
    <property type="entry name" value="Carbamate kinase-like"/>
    <property type="match status" value="1"/>
</dbReference>
<reference evidence="8" key="1">
    <citation type="submission" date="2023-07" db="EMBL/GenBank/DDBJ databases">
        <title>draft genome sequence of fig (Ficus carica).</title>
        <authorList>
            <person name="Takahashi T."/>
            <person name="Nishimura K."/>
        </authorList>
    </citation>
    <scope>NUCLEOTIDE SEQUENCE</scope>
</reference>
<accession>A0AA87ZJW4</accession>
<dbReference type="PANTHER" id="PTHR30602">
    <property type="entry name" value="AMINO-ACID ACETYLTRANSFERASE"/>
    <property type="match status" value="1"/>
</dbReference>
<evidence type="ECO:0000256" key="2">
    <source>
        <dbReference type="ARBA" id="ARBA00022571"/>
    </source>
</evidence>
<evidence type="ECO:0000256" key="5">
    <source>
        <dbReference type="ARBA" id="ARBA00023315"/>
    </source>
</evidence>
<feature type="domain" description="N-acetyltransferase" evidence="7">
    <location>
        <begin position="527"/>
        <end position="683"/>
    </location>
</feature>
<organism evidence="8 9">
    <name type="scientific">Ficus carica</name>
    <name type="common">Common fig</name>
    <dbReference type="NCBI Taxonomy" id="3494"/>
    <lineage>
        <taxon>Eukaryota</taxon>
        <taxon>Viridiplantae</taxon>
        <taxon>Streptophyta</taxon>
        <taxon>Embryophyta</taxon>
        <taxon>Tracheophyta</taxon>
        <taxon>Spermatophyta</taxon>
        <taxon>Magnoliopsida</taxon>
        <taxon>eudicotyledons</taxon>
        <taxon>Gunneridae</taxon>
        <taxon>Pentapetalae</taxon>
        <taxon>rosids</taxon>
        <taxon>fabids</taxon>
        <taxon>Rosales</taxon>
        <taxon>Moraceae</taxon>
        <taxon>Ficeae</taxon>
        <taxon>Ficus</taxon>
    </lineage>
</organism>
<dbReference type="Gene3D" id="3.40.1160.10">
    <property type="entry name" value="Acetylglutamate kinase-like"/>
    <property type="match status" value="1"/>
</dbReference>
<dbReference type="GO" id="GO:0004042">
    <property type="term" value="F:L-glutamate N-acetyltransferase activity"/>
    <property type="evidence" value="ECO:0007669"/>
    <property type="project" value="InterPro"/>
</dbReference>
<proteinExistence type="predicted"/>
<dbReference type="InterPro" id="IPR033719">
    <property type="entry name" value="NAGS_kin"/>
</dbReference>
<dbReference type="PROSITE" id="PS51186">
    <property type="entry name" value="GNAT"/>
    <property type="match status" value="1"/>
</dbReference>
<comment type="caution">
    <text evidence="8">The sequence shown here is derived from an EMBL/GenBank/DDBJ whole genome shotgun (WGS) entry which is preliminary data.</text>
</comment>
<dbReference type="EMBL" id="BTGU01000004">
    <property type="protein sequence ID" value="GMN34325.1"/>
    <property type="molecule type" value="Genomic_DNA"/>
</dbReference>
<sequence>MAASTSTLNTPPRAPRRRHILPGPSNLHRFRCQNFPIRTEKWNYSESLTLAANNGRAKGNRFRISPKRNVFAGVETNGFEQSYNSVEDEQFVRWFREAWPYLWAHRGGTFVVIISGEIVSSPHLDPILKAPPYLFSSFALSIFYCLDIAFLHHLGIRFILVPGTHMQIDKLLAERGSEPKYVGRYRITDSESLAAAMEAAGGIRVMLEAKLSPGPSICNIRRHGDNSRLHDVGVSVASGNFLAAKRRGVVEGVDYGATGEVKKVDVVRMRERLDGGCIVILSNLGYSSSGEKMPPSPEWSTELDVIPYGSRCSEFAICISCFLYLTTYEVATACALAIEADKLICIIDGPILDECGRLIHFLTLQEADKLIRKRAKQSEIAASYVKVVDEEDLSSLGHNGSVTSQQNGKALGEKHGAMFQNGVGFDSGNGEQGFAIGGQERLSRSNGYLSELAAAAFVCRVEEYYHNVFVPWHGIVIESLGLGKAVPMMCGGVQRVHLLDGTKGGVLLLELFKRDGMGTMVASDLYEGTRMARVTDLSGIRTIIEPLEASGTLVRRTDEELLASLDSFIVVEREGQIIACAALHHFSEEKCGEVAAIAVSPECRGEGQGDELLGLYGGVFQSAQLNQYPRNGGKGSTCPIKGPLQERIIGGCVEVLLGDTSEENRIVVAHHFELSFVSQLTVVS</sequence>
<keyword evidence="4" id="KW-0808">Transferase</keyword>
<dbReference type="InterPro" id="IPR010167">
    <property type="entry name" value="NH2A_AcTrfase"/>
</dbReference>
<dbReference type="GO" id="GO:0006526">
    <property type="term" value="P:L-arginine biosynthetic process"/>
    <property type="evidence" value="ECO:0007669"/>
    <property type="project" value="UniProtKB-KW"/>
</dbReference>
<evidence type="ECO:0000313" key="8">
    <source>
        <dbReference type="EMBL" id="GMN34325.1"/>
    </source>
</evidence>
<dbReference type="AlphaFoldDB" id="A0AA87ZJW4"/>
<keyword evidence="9" id="KW-1185">Reference proteome</keyword>
<dbReference type="InterPro" id="IPR016181">
    <property type="entry name" value="Acyl_CoA_acyltransferase"/>
</dbReference>
<keyword evidence="2" id="KW-0055">Arginine biosynthesis</keyword>
<dbReference type="PANTHER" id="PTHR30602:SF12">
    <property type="entry name" value="AMINO-ACID ACETYLTRANSFERASE NAGS1, CHLOROPLASTIC-RELATED"/>
    <property type="match status" value="1"/>
</dbReference>
<protein>
    <recommendedName>
        <fullName evidence="7">N-acetyltransferase domain-containing protein</fullName>
    </recommendedName>
</protein>
<evidence type="ECO:0000313" key="9">
    <source>
        <dbReference type="Proteomes" id="UP001187192"/>
    </source>
</evidence>
<evidence type="ECO:0000256" key="4">
    <source>
        <dbReference type="ARBA" id="ARBA00022679"/>
    </source>
</evidence>